<gene>
    <name evidence="2" type="ORF">CWI83_07365</name>
</gene>
<dbReference type="Pfam" id="PF13091">
    <property type="entry name" value="PLDc_2"/>
    <property type="match status" value="2"/>
</dbReference>
<feature type="domain" description="PLD phosphodiesterase" evidence="1">
    <location>
        <begin position="424"/>
        <end position="451"/>
    </location>
</feature>
<comment type="caution">
    <text evidence="2">The sequence shown here is derived from an EMBL/GenBank/DDBJ whole genome shotgun (WGS) entry which is preliminary data.</text>
</comment>
<dbReference type="PROSITE" id="PS50035">
    <property type="entry name" value="PLD"/>
    <property type="match status" value="2"/>
</dbReference>
<dbReference type="GO" id="GO:0030572">
    <property type="term" value="F:phosphatidyltransferase activity"/>
    <property type="evidence" value="ECO:0007669"/>
    <property type="project" value="UniProtKB-ARBA"/>
</dbReference>
<dbReference type="SMART" id="SM00155">
    <property type="entry name" value="PLDc"/>
    <property type="match status" value="2"/>
</dbReference>
<name>A0A432ZFH9_9GAMM</name>
<protein>
    <recommendedName>
        <fullName evidence="1">PLD phosphodiesterase domain-containing protein</fullName>
    </recommendedName>
</protein>
<sequence length="534" mass="60366">MYSNVRHLITLCVLITFSFGVSGCSTLPKLEARQSSQAISQEQAKQTQLGQALQSAIASNAPLSGVSLLAEPVNAFATRLHLIQQAEKSLDLQYYIWRDDITGRLLLGALEDAARRNVRIRLLLDDNGTHGLDEELYALAQYPQVEVRLFNPFYQRKYKILDFITDAKRVHRRMHNKAFIVDNQVAITGGRNIADEYFAANGGTIFADLDVMAVGPIVQETSQDFDRYWESAASYPITQLIQAPSPRRLEDLKRRLLLANQNPYSSDYRWQLAQSTEVQDILSGNYPWTWAKTDLVSDDPLKIFAAEDEAQAILPQLQKVLGMPETRLVLVSPYFIPGQSGVEAFAQMVEQGVSVKIYTNSFKATDVAIVHAGYKKYRKPLLERGIELVELREQGNPVAESENDEDDVNGETDQEQISSWMGSSGSSLHAKTFIVDGQRLFIGSFNFDPRSIHYNTEMGFVIEHPEIAQYLEQQIEDIVPNYAFRLKLDEDGHLQWLRQNADGSIETLTKEPDSTLLERILLEFFSLLPLDRVL</sequence>
<dbReference type="Gene3D" id="3.30.870.10">
    <property type="entry name" value="Endonuclease Chain A"/>
    <property type="match status" value="2"/>
</dbReference>
<dbReference type="AlphaFoldDB" id="A0A432ZFH9"/>
<dbReference type="PANTHER" id="PTHR21248:SF12">
    <property type="entry name" value="CARDIOLIPIN SYNTHASE C"/>
    <property type="match status" value="1"/>
</dbReference>
<dbReference type="SUPFAM" id="SSF56024">
    <property type="entry name" value="Phospholipase D/nuclease"/>
    <property type="match status" value="2"/>
</dbReference>
<dbReference type="GO" id="GO:0032049">
    <property type="term" value="P:cardiolipin biosynthetic process"/>
    <property type="evidence" value="ECO:0007669"/>
    <property type="project" value="UniProtKB-ARBA"/>
</dbReference>
<dbReference type="OrthoDB" id="9814092at2"/>
<feature type="domain" description="PLD phosphodiesterase" evidence="1">
    <location>
        <begin position="170"/>
        <end position="197"/>
    </location>
</feature>
<organism evidence="2 3">
    <name type="scientific">Pseudidiomarina taiwanensis</name>
    <dbReference type="NCBI Taxonomy" id="337250"/>
    <lineage>
        <taxon>Bacteria</taxon>
        <taxon>Pseudomonadati</taxon>
        <taxon>Pseudomonadota</taxon>
        <taxon>Gammaproteobacteria</taxon>
        <taxon>Alteromonadales</taxon>
        <taxon>Idiomarinaceae</taxon>
        <taxon>Pseudidiomarina</taxon>
    </lineage>
</organism>
<dbReference type="CDD" id="cd09111">
    <property type="entry name" value="PLDc_ymdC_like_1"/>
    <property type="match status" value="1"/>
</dbReference>
<dbReference type="PROSITE" id="PS51257">
    <property type="entry name" value="PROKAR_LIPOPROTEIN"/>
    <property type="match status" value="1"/>
</dbReference>
<dbReference type="InterPro" id="IPR025202">
    <property type="entry name" value="PLD-like_dom"/>
</dbReference>
<accession>A0A432ZFH9</accession>
<evidence type="ECO:0000313" key="3">
    <source>
        <dbReference type="Proteomes" id="UP000288279"/>
    </source>
</evidence>
<reference evidence="2 3" key="1">
    <citation type="journal article" date="2011" name="Front. Microbiol.">
        <title>Genomic signatures of strain selection and enhancement in Bacillus atrophaeus var. globigii, a historical biowarfare simulant.</title>
        <authorList>
            <person name="Gibbons H.S."/>
            <person name="Broomall S.M."/>
            <person name="McNew L.A."/>
            <person name="Daligault H."/>
            <person name="Chapman C."/>
            <person name="Bruce D."/>
            <person name="Karavis M."/>
            <person name="Krepps M."/>
            <person name="McGregor P.A."/>
            <person name="Hong C."/>
            <person name="Park K.H."/>
            <person name="Akmal A."/>
            <person name="Feldman A."/>
            <person name="Lin J.S."/>
            <person name="Chang W.E."/>
            <person name="Higgs B.W."/>
            <person name="Demirev P."/>
            <person name="Lindquist J."/>
            <person name="Liem A."/>
            <person name="Fochler E."/>
            <person name="Read T.D."/>
            <person name="Tapia R."/>
            <person name="Johnson S."/>
            <person name="Bishop-Lilly K.A."/>
            <person name="Detter C."/>
            <person name="Han C."/>
            <person name="Sozhamannan S."/>
            <person name="Rosenzweig C.N."/>
            <person name="Skowronski E.W."/>
        </authorList>
    </citation>
    <scope>NUCLEOTIDE SEQUENCE [LARGE SCALE GENOMIC DNA]</scope>
    <source>
        <strain evidence="2 3">PIT1</strain>
    </source>
</reference>
<dbReference type="EMBL" id="PIQG01000003">
    <property type="protein sequence ID" value="RUO76735.1"/>
    <property type="molecule type" value="Genomic_DNA"/>
</dbReference>
<dbReference type="CDD" id="cd09113">
    <property type="entry name" value="PLDc_ymdC_like_2"/>
    <property type="match status" value="1"/>
</dbReference>
<evidence type="ECO:0000259" key="1">
    <source>
        <dbReference type="PROSITE" id="PS50035"/>
    </source>
</evidence>
<dbReference type="InterPro" id="IPR001736">
    <property type="entry name" value="PLipase_D/transphosphatidylase"/>
</dbReference>
<dbReference type="PANTHER" id="PTHR21248">
    <property type="entry name" value="CARDIOLIPIN SYNTHASE"/>
    <property type="match status" value="1"/>
</dbReference>
<evidence type="ECO:0000313" key="2">
    <source>
        <dbReference type="EMBL" id="RUO76735.1"/>
    </source>
</evidence>
<keyword evidence="3" id="KW-1185">Reference proteome</keyword>
<dbReference type="Proteomes" id="UP000288279">
    <property type="component" value="Unassembled WGS sequence"/>
</dbReference>
<proteinExistence type="predicted"/>